<keyword evidence="1" id="KW-1133">Transmembrane helix</keyword>
<reference evidence="2 3" key="1">
    <citation type="journal article" date="2015" name="Nature">
        <title>rRNA introns, odd ribosomes, and small enigmatic genomes across a large radiation of phyla.</title>
        <authorList>
            <person name="Brown C.T."/>
            <person name="Hug L.A."/>
            <person name="Thomas B.C."/>
            <person name="Sharon I."/>
            <person name="Castelle C.J."/>
            <person name="Singh A."/>
            <person name="Wilkins M.J."/>
            <person name="Williams K.H."/>
            <person name="Banfield J.F."/>
        </authorList>
    </citation>
    <scope>NUCLEOTIDE SEQUENCE [LARGE SCALE GENOMIC DNA]</scope>
</reference>
<dbReference type="AlphaFoldDB" id="A0A0G0F740"/>
<accession>A0A0G0F740</accession>
<proteinExistence type="predicted"/>
<protein>
    <submittedName>
        <fullName evidence="2">Uncharacterized protein</fullName>
    </submittedName>
</protein>
<evidence type="ECO:0000313" key="3">
    <source>
        <dbReference type="Proteomes" id="UP000034448"/>
    </source>
</evidence>
<evidence type="ECO:0000256" key="1">
    <source>
        <dbReference type="SAM" id="Phobius"/>
    </source>
</evidence>
<dbReference type="EMBL" id="LBSJ01000046">
    <property type="protein sequence ID" value="KKQ13722.1"/>
    <property type="molecule type" value="Genomic_DNA"/>
</dbReference>
<dbReference type="Proteomes" id="UP000034448">
    <property type="component" value="Unassembled WGS sequence"/>
</dbReference>
<feature type="non-terminal residue" evidence="2">
    <location>
        <position position="152"/>
    </location>
</feature>
<dbReference type="Gene3D" id="3.30.450.20">
    <property type="entry name" value="PAS domain"/>
    <property type="match status" value="1"/>
</dbReference>
<name>A0A0G0F740_9BACT</name>
<feature type="transmembrane region" description="Helical" evidence="1">
    <location>
        <begin position="26"/>
        <end position="44"/>
    </location>
</feature>
<sequence>MRNIIYATYNYLSGFKRFASKKVNKIIIILVVISSFGACIFYYVSQGVYEKSVVEQMLHREQVVSRAGTTAMESFLKLLGNQIANYSTRGTIVDSGTNTQSDLDLFMKIWKEEPIGGIILTDKNGVVIYNSNRLGTRDIGSDISDRDYFKSL</sequence>
<keyword evidence="1" id="KW-0812">Transmembrane</keyword>
<evidence type="ECO:0000313" key="2">
    <source>
        <dbReference type="EMBL" id="KKQ13722.1"/>
    </source>
</evidence>
<organism evidence="2 3">
    <name type="scientific">Candidatus Daviesbacteria bacterium GW2011_GWA1_36_8</name>
    <dbReference type="NCBI Taxonomy" id="1618417"/>
    <lineage>
        <taxon>Bacteria</taxon>
        <taxon>Candidatus Daviesiibacteriota</taxon>
    </lineage>
</organism>
<comment type="caution">
    <text evidence="2">The sequence shown here is derived from an EMBL/GenBank/DDBJ whole genome shotgun (WGS) entry which is preliminary data.</text>
</comment>
<keyword evidence="1" id="KW-0472">Membrane</keyword>
<gene>
    <name evidence="2" type="ORF">US28_C0046G0007</name>
</gene>